<evidence type="ECO:0000256" key="9">
    <source>
        <dbReference type="SAM" id="Phobius"/>
    </source>
</evidence>
<dbReference type="Pfam" id="PF02518">
    <property type="entry name" value="HATPase_c"/>
    <property type="match status" value="1"/>
</dbReference>
<keyword evidence="4" id="KW-0808">Transferase</keyword>
<dbReference type="SUPFAM" id="SSF55874">
    <property type="entry name" value="ATPase domain of HSP90 chaperone/DNA topoisomerase II/histidine kinase"/>
    <property type="match status" value="1"/>
</dbReference>
<evidence type="ECO:0000313" key="11">
    <source>
        <dbReference type="EMBL" id="KGQ31133.1"/>
    </source>
</evidence>
<keyword evidence="8" id="KW-0902">Two-component regulatory system</keyword>
<evidence type="ECO:0000256" key="4">
    <source>
        <dbReference type="ARBA" id="ARBA00022679"/>
    </source>
</evidence>
<dbReference type="Pfam" id="PF00512">
    <property type="entry name" value="HisKA"/>
    <property type="match status" value="1"/>
</dbReference>
<evidence type="ECO:0000256" key="5">
    <source>
        <dbReference type="ARBA" id="ARBA00022741"/>
    </source>
</evidence>
<dbReference type="SMART" id="SM00388">
    <property type="entry name" value="HisKA"/>
    <property type="match status" value="1"/>
</dbReference>
<evidence type="ECO:0000256" key="7">
    <source>
        <dbReference type="ARBA" id="ARBA00022840"/>
    </source>
</evidence>
<dbReference type="PANTHER" id="PTHR43065">
    <property type="entry name" value="SENSOR HISTIDINE KINASE"/>
    <property type="match status" value="1"/>
</dbReference>
<dbReference type="GO" id="GO:0000155">
    <property type="term" value="F:phosphorelay sensor kinase activity"/>
    <property type="evidence" value="ECO:0007669"/>
    <property type="project" value="InterPro"/>
</dbReference>
<keyword evidence="5" id="KW-0547">Nucleotide-binding</keyword>
<keyword evidence="7" id="KW-0067">ATP-binding</keyword>
<reference evidence="11 12" key="1">
    <citation type="submission" date="2014-08" db="EMBL/GenBank/DDBJ databases">
        <title>Chaperone-usher fimbriae in a diverse selection of Gallibacterium genomes.</title>
        <authorList>
            <person name="Kudirkiene E."/>
            <person name="Bager R.J."/>
            <person name="Johnson T.J."/>
            <person name="Bojesen A.M."/>
        </authorList>
    </citation>
    <scope>NUCLEOTIDE SEQUENCE [LARGE SCALE GENOMIC DNA]</scope>
    <source>
        <strain evidence="11 12">20558/3kl.</strain>
    </source>
</reference>
<dbReference type="EC" id="2.7.13.3" evidence="2"/>
<evidence type="ECO:0000313" key="12">
    <source>
        <dbReference type="Proteomes" id="UP000030526"/>
    </source>
</evidence>
<dbReference type="EMBL" id="JPXS01000035">
    <property type="protein sequence ID" value="KGQ31133.1"/>
    <property type="molecule type" value="Genomic_DNA"/>
</dbReference>
<dbReference type="Gene3D" id="1.10.287.130">
    <property type="match status" value="1"/>
</dbReference>
<feature type="transmembrane region" description="Helical" evidence="9">
    <location>
        <begin position="302"/>
        <end position="320"/>
    </location>
</feature>
<evidence type="ECO:0000256" key="6">
    <source>
        <dbReference type="ARBA" id="ARBA00022777"/>
    </source>
</evidence>
<evidence type="ECO:0000256" key="8">
    <source>
        <dbReference type="ARBA" id="ARBA00023012"/>
    </source>
</evidence>
<dbReference type="CDD" id="cd00082">
    <property type="entry name" value="HisKA"/>
    <property type="match status" value="1"/>
</dbReference>
<gene>
    <name evidence="11" type="ORF">JP32_07350</name>
</gene>
<dbReference type="InterPro" id="IPR003661">
    <property type="entry name" value="HisK_dim/P_dom"/>
</dbReference>
<keyword evidence="6 11" id="KW-0418">Kinase</keyword>
<dbReference type="InterPro" id="IPR036890">
    <property type="entry name" value="HATPase_C_sf"/>
</dbReference>
<dbReference type="AlphaFoldDB" id="A0A0A2XG73"/>
<dbReference type="Proteomes" id="UP000030526">
    <property type="component" value="Unassembled WGS sequence"/>
</dbReference>
<dbReference type="PANTHER" id="PTHR43065:SF10">
    <property type="entry name" value="PEROXIDE STRESS-ACTIVATED HISTIDINE KINASE MAK3"/>
    <property type="match status" value="1"/>
</dbReference>
<organism evidence="11 12">
    <name type="scientific">Gallibacterium anatis</name>
    <dbReference type="NCBI Taxonomy" id="750"/>
    <lineage>
        <taxon>Bacteria</taxon>
        <taxon>Pseudomonadati</taxon>
        <taxon>Pseudomonadota</taxon>
        <taxon>Gammaproteobacteria</taxon>
        <taxon>Pasteurellales</taxon>
        <taxon>Pasteurellaceae</taxon>
        <taxon>Gallibacterium</taxon>
    </lineage>
</organism>
<evidence type="ECO:0000256" key="3">
    <source>
        <dbReference type="ARBA" id="ARBA00022553"/>
    </source>
</evidence>
<sequence length="572" mass="65608">MRKFIVLSLTYIMLSLFPFFAGADNWKIGILAQRGETFLSQQWQPWINWLNQRYPQQHFSLVPLQLDDLSQDKADNIDFILTNQSQFFYLNDQPVRWLATLQSPRQQHTNAGKVGSAILVNTESNFHHITDLKGKTLSAVGENAFGGFLLGYNVLYQQGLVEGKNIFFRFSGFPVDNTVFWLQQHKVDAAIVPVCILEDLAREGKVNFSDFRVLAPQSNDLGCVSSTPLLPNWSLAAMAQVPDNIVKKMMTILLGDVPADLPQWNPPYSDQQADNILRNLFRHPQQQNLWQSVKYWINQHQWQLLLLLFFIIFNYLWISYQVHRKSKALTQAHQEMRLYEQQLIKADRLSILGEMSAGIAHEINQPLTAIGMYSEGLKQQLKQRSDATFELQILDKIQVQVDRSRQIMRNLTGWAKSKEDERLHNIELKSCLEKTIDFIRQHYDSRAKIRLICAKQWQVCVKKTMLEQILCNCLLNALQAQANKIVISVQAKENSIQILIVDNGKGFSETELAFPFVPFRSRKKEGLGLGLTLCQRLIHSMRGEIYLKNRPAGKGAMVILELPLNQGVGGKQ</sequence>
<evidence type="ECO:0000259" key="10">
    <source>
        <dbReference type="PROSITE" id="PS50109"/>
    </source>
</evidence>
<dbReference type="InterPro" id="IPR036097">
    <property type="entry name" value="HisK_dim/P_sf"/>
</dbReference>
<accession>A0A0A2XG73</accession>
<dbReference type="InterPro" id="IPR004358">
    <property type="entry name" value="Sig_transdc_His_kin-like_C"/>
</dbReference>
<evidence type="ECO:0000256" key="2">
    <source>
        <dbReference type="ARBA" id="ARBA00012438"/>
    </source>
</evidence>
<proteinExistence type="predicted"/>
<comment type="catalytic activity">
    <reaction evidence="1">
        <text>ATP + protein L-histidine = ADP + protein N-phospho-L-histidine.</text>
        <dbReference type="EC" id="2.7.13.3"/>
    </reaction>
</comment>
<dbReference type="SUPFAM" id="SSF47384">
    <property type="entry name" value="Homodimeric domain of signal transducing histidine kinase"/>
    <property type="match status" value="1"/>
</dbReference>
<keyword evidence="9" id="KW-0812">Transmembrane</keyword>
<protein>
    <recommendedName>
        <fullName evidence="2">histidine kinase</fullName>
        <ecNumber evidence="2">2.7.13.3</ecNumber>
    </recommendedName>
</protein>
<dbReference type="InterPro" id="IPR005467">
    <property type="entry name" value="His_kinase_dom"/>
</dbReference>
<dbReference type="InterPro" id="IPR003594">
    <property type="entry name" value="HATPase_dom"/>
</dbReference>
<dbReference type="SUPFAM" id="SSF53850">
    <property type="entry name" value="Periplasmic binding protein-like II"/>
    <property type="match status" value="1"/>
</dbReference>
<keyword evidence="3" id="KW-0597">Phosphoprotein</keyword>
<comment type="caution">
    <text evidence="11">The sequence shown here is derived from an EMBL/GenBank/DDBJ whole genome shotgun (WGS) entry which is preliminary data.</text>
</comment>
<dbReference type="Gene3D" id="3.30.565.10">
    <property type="entry name" value="Histidine kinase-like ATPase, C-terminal domain"/>
    <property type="match status" value="1"/>
</dbReference>
<feature type="domain" description="Histidine kinase" evidence="10">
    <location>
        <begin position="358"/>
        <end position="566"/>
    </location>
</feature>
<dbReference type="PRINTS" id="PR00344">
    <property type="entry name" value="BCTRLSENSOR"/>
</dbReference>
<dbReference type="Pfam" id="PF12974">
    <property type="entry name" value="Phosphonate-bd"/>
    <property type="match status" value="1"/>
</dbReference>
<evidence type="ECO:0000256" key="1">
    <source>
        <dbReference type="ARBA" id="ARBA00000085"/>
    </source>
</evidence>
<name>A0A0A2XG73_9PAST</name>
<dbReference type="Gene3D" id="3.40.190.10">
    <property type="entry name" value="Periplasmic binding protein-like II"/>
    <property type="match status" value="1"/>
</dbReference>
<dbReference type="GO" id="GO:0005524">
    <property type="term" value="F:ATP binding"/>
    <property type="evidence" value="ECO:0007669"/>
    <property type="project" value="UniProtKB-KW"/>
</dbReference>
<dbReference type="PROSITE" id="PS50109">
    <property type="entry name" value="HIS_KIN"/>
    <property type="match status" value="1"/>
</dbReference>
<dbReference type="RefSeq" id="WP_039084160.1">
    <property type="nucleotide sequence ID" value="NZ_JPXS01000035.1"/>
</dbReference>
<keyword evidence="9" id="KW-0472">Membrane</keyword>
<keyword evidence="9" id="KW-1133">Transmembrane helix</keyword>
<dbReference type="SMART" id="SM00387">
    <property type="entry name" value="HATPase_c"/>
    <property type="match status" value="1"/>
</dbReference>